<evidence type="ECO:0000256" key="4">
    <source>
        <dbReference type="ARBA" id="ARBA00022692"/>
    </source>
</evidence>
<gene>
    <name evidence="12" type="ORF">GCM10007028_20280</name>
</gene>
<comment type="caution">
    <text evidence="12">The sequence shown here is derived from an EMBL/GenBank/DDBJ whole genome shotgun (WGS) entry which is preliminary data.</text>
</comment>
<organism evidence="12 13">
    <name type="scientific">Algibacter mikhailovii</name>
    <dbReference type="NCBI Taxonomy" id="425498"/>
    <lineage>
        <taxon>Bacteria</taxon>
        <taxon>Pseudomonadati</taxon>
        <taxon>Bacteroidota</taxon>
        <taxon>Flavobacteriia</taxon>
        <taxon>Flavobacteriales</taxon>
        <taxon>Flavobacteriaceae</taxon>
        <taxon>Algibacter</taxon>
    </lineage>
</organism>
<keyword evidence="2" id="KW-0328">Glycosyltransferase</keyword>
<dbReference type="Gene3D" id="3.90.550.10">
    <property type="entry name" value="Spore Coat Polysaccharide Biosynthesis Protein SpsA, Chain A"/>
    <property type="match status" value="1"/>
</dbReference>
<name>A0A918R181_9FLAO</name>
<evidence type="ECO:0000313" key="12">
    <source>
        <dbReference type="EMBL" id="GGZ82419.1"/>
    </source>
</evidence>
<evidence type="ECO:0000259" key="11">
    <source>
        <dbReference type="PROSITE" id="PS51764"/>
    </source>
</evidence>
<feature type="domain" description="GH26" evidence="11">
    <location>
        <begin position="543"/>
        <end position="849"/>
    </location>
</feature>
<dbReference type="GO" id="GO:0016020">
    <property type="term" value="C:membrane"/>
    <property type="evidence" value="ECO:0007669"/>
    <property type="project" value="UniProtKB-SubCell"/>
</dbReference>
<feature type="transmembrane region" description="Helical" evidence="10">
    <location>
        <begin position="438"/>
        <end position="459"/>
    </location>
</feature>
<evidence type="ECO:0000256" key="1">
    <source>
        <dbReference type="ARBA" id="ARBA00004141"/>
    </source>
</evidence>
<keyword evidence="7 10" id="KW-0472">Membrane</keyword>
<feature type="transmembrane region" description="Helical" evidence="10">
    <location>
        <begin position="521"/>
        <end position="539"/>
    </location>
</feature>
<evidence type="ECO:0000256" key="2">
    <source>
        <dbReference type="ARBA" id="ARBA00022676"/>
    </source>
</evidence>
<dbReference type="InterPro" id="IPR022790">
    <property type="entry name" value="GH26_dom"/>
</dbReference>
<evidence type="ECO:0000256" key="10">
    <source>
        <dbReference type="SAM" id="Phobius"/>
    </source>
</evidence>
<evidence type="ECO:0000256" key="6">
    <source>
        <dbReference type="ARBA" id="ARBA00022989"/>
    </source>
</evidence>
<keyword evidence="3" id="KW-0808">Transferase</keyword>
<dbReference type="SUPFAM" id="SSF53448">
    <property type="entry name" value="Nucleotide-diphospho-sugar transferases"/>
    <property type="match status" value="1"/>
</dbReference>
<dbReference type="PANTHER" id="PTHR43867">
    <property type="entry name" value="CELLULOSE SYNTHASE CATALYTIC SUBUNIT A [UDP-FORMING]"/>
    <property type="match status" value="1"/>
</dbReference>
<feature type="transmembrane region" description="Helical" evidence="10">
    <location>
        <begin position="395"/>
        <end position="418"/>
    </location>
</feature>
<keyword evidence="5 9" id="KW-0378">Hydrolase</keyword>
<dbReference type="InterPro" id="IPR017853">
    <property type="entry name" value="GH"/>
</dbReference>
<dbReference type="InterPro" id="IPR050321">
    <property type="entry name" value="Glycosyltr_2/OpgH_subfam"/>
</dbReference>
<reference evidence="12" key="1">
    <citation type="journal article" date="2014" name="Int. J. Syst. Evol. Microbiol.">
        <title>Complete genome sequence of Corynebacterium casei LMG S-19264T (=DSM 44701T), isolated from a smear-ripened cheese.</title>
        <authorList>
            <consortium name="US DOE Joint Genome Institute (JGI-PGF)"/>
            <person name="Walter F."/>
            <person name="Albersmeier A."/>
            <person name="Kalinowski J."/>
            <person name="Ruckert C."/>
        </authorList>
    </citation>
    <scope>NUCLEOTIDE SEQUENCE</scope>
    <source>
        <strain evidence="12">KCTC 12710</strain>
    </source>
</reference>
<feature type="transmembrane region" description="Helical" evidence="10">
    <location>
        <begin position="46"/>
        <end position="67"/>
    </location>
</feature>
<evidence type="ECO:0000313" key="13">
    <source>
        <dbReference type="Proteomes" id="UP000636004"/>
    </source>
</evidence>
<accession>A0A918R181</accession>
<dbReference type="GO" id="GO:0004553">
    <property type="term" value="F:hydrolase activity, hydrolyzing O-glycosyl compounds"/>
    <property type="evidence" value="ECO:0007669"/>
    <property type="project" value="InterPro"/>
</dbReference>
<dbReference type="GO" id="GO:0016757">
    <property type="term" value="F:glycosyltransferase activity"/>
    <property type="evidence" value="ECO:0007669"/>
    <property type="project" value="UniProtKB-KW"/>
</dbReference>
<feature type="transmembrane region" description="Helical" evidence="10">
    <location>
        <begin position="362"/>
        <end position="383"/>
    </location>
</feature>
<keyword evidence="6 10" id="KW-1133">Transmembrane helix</keyword>
<dbReference type="PANTHER" id="PTHR43867:SF2">
    <property type="entry name" value="CELLULOSE SYNTHASE CATALYTIC SUBUNIT A [UDP-FORMING]"/>
    <property type="match status" value="1"/>
</dbReference>
<dbReference type="Pfam" id="PF13641">
    <property type="entry name" value="Glyco_tranf_2_3"/>
    <property type="match status" value="1"/>
</dbReference>
<sequence length="1259" mass="146769">MIDQNQVKQPTRKEIVKLRLIIIIGLLSTINFFYWFLKPQLVGDKILFYGVVIVLVFDTLRVLYIWYHYWNINIPEKPETFKALTVDVLTTYFPGEPYEMTTQTLLAIKAMSYPHTTYLCDEADDEYLKKFCKEHDIIHVTRDNRINAKAGNINNALKQAKGEICLILDPDHVPKPNLLDEVIPYFSDDKIGFVQSVQGYYNINESYVARGAAEQTFHFYGPIMMCMNAYGTVNAIGANCVFRREALDSIGGHAPGLSEDMHTAMQLHAKGWKSVYVPKTLTKGLVPATLTSYYMQQLKWSRGTLELFVSVFPKLFRKFTWRQKLHYGILPLGYLSGFFLLIGFLIPIISLFNASLPWKGNIINFGLIYMPVFICIVSIRMYVQKWVLNKSERGVHIIGGLLLISTWWVFLIGSVYTVFRKKVPYLPTPKEDKESTSFKILIPNILVAMVSLVAIVYGLSIDLTPFTIFMSGFALLNVFFMLYTLVFAYQKPNTVKLNLEEHKIAYTKKISNYNFRVFNKLSLALVIFGTLLSMAFLYYGEHLKWSGIIPSTQNKTPINYVGVFAPKEDNGLTNLNDLEKNGHINSSRFDLISLYLSWNKDIDKNFPQKLIDSIYQKKSLPVITWEPWLNSFHDELTFEDKHVYDYINTGFFDHFLKSFANKLKALDRPVFLRFAHEFDNPFYPWSISGLDGQAKFKKAWIHVYEIFKNQNADNVIWIWNPWQPDNVATYYPGKDYVDWIGVNILNYGTLNENKKNRSFESLYQPFHEEIKKLPATPVIISELGSLSNMSSENWMDHTIQMIQTYYEEIKSIIYFHSKVDDNLPNQELPIQYLNWTEASEKSTKKLFQDKQVPSYVFNSFNSKNQGGLQKSYEAISLEKLEGVNLKKGYDWKNDYHILSRKNLIVDFEKMKALGFNTVKYQGNAIYDYNVMQIGKDYGFKIAYSFWITEDTKFVEDTLVTQNLSKHILKDIKRLEDNDQIISWHIENDILYNQKEYFHKPEILYQNTAYIKWLKDLLNDIKSIDTKRPVVVDIEVNTETIHNIEKIRSQISNIDVFGLVVKDDAYFKVVRDYLNKNKINFIISSLTTEYIDDYLNLKEESSVFMASWQDKHEVGKLTFDGLIDRKGRLKEPYHYLYTQENGDEDTFNIPEISILKPAILIYDNLHYTYIAMTYTKERGWQPGTEEDGLTYEWTLIKCDKYGNEIALRELTKTSKIRFKVPENHENYKLQLIVLKGNQVRQIHTELDTPLLNVAILEIIE</sequence>
<dbReference type="AlphaFoldDB" id="A0A918R181"/>
<dbReference type="PROSITE" id="PS51764">
    <property type="entry name" value="GH26"/>
    <property type="match status" value="1"/>
</dbReference>
<dbReference type="RefSeq" id="WP_189360676.1">
    <property type="nucleotide sequence ID" value="NZ_BMWZ01000004.1"/>
</dbReference>
<keyword evidence="8 9" id="KW-0326">Glycosidase</keyword>
<comment type="subcellular location">
    <subcellularLocation>
        <location evidence="1">Membrane</location>
        <topology evidence="1">Multi-pass membrane protein</topology>
    </subcellularLocation>
</comment>
<dbReference type="SUPFAM" id="SSF51445">
    <property type="entry name" value="(Trans)glycosidases"/>
    <property type="match status" value="2"/>
</dbReference>
<dbReference type="InterPro" id="IPR029044">
    <property type="entry name" value="Nucleotide-diphossugar_trans"/>
</dbReference>
<evidence type="ECO:0000256" key="3">
    <source>
        <dbReference type="ARBA" id="ARBA00022679"/>
    </source>
</evidence>
<feature type="transmembrane region" description="Helical" evidence="10">
    <location>
        <begin position="466"/>
        <end position="489"/>
    </location>
</feature>
<evidence type="ECO:0000256" key="7">
    <source>
        <dbReference type="ARBA" id="ARBA00023136"/>
    </source>
</evidence>
<keyword evidence="4 10" id="KW-0812">Transmembrane</keyword>
<comment type="similarity">
    <text evidence="9">Belongs to the glycosyl hydrolase 26 family.</text>
</comment>
<feature type="transmembrane region" description="Helical" evidence="10">
    <location>
        <begin position="327"/>
        <end position="350"/>
    </location>
</feature>
<evidence type="ECO:0000256" key="9">
    <source>
        <dbReference type="PROSITE-ProRule" id="PRU01100"/>
    </source>
</evidence>
<reference evidence="12" key="2">
    <citation type="submission" date="2020-09" db="EMBL/GenBank/DDBJ databases">
        <authorList>
            <person name="Sun Q."/>
            <person name="Kim S."/>
        </authorList>
    </citation>
    <scope>NUCLEOTIDE SEQUENCE</scope>
    <source>
        <strain evidence="12">KCTC 12710</strain>
    </source>
</reference>
<proteinExistence type="inferred from homology"/>
<evidence type="ECO:0000256" key="5">
    <source>
        <dbReference type="ARBA" id="ARBA00022801"/>
    </source>
</evidence>
<keyword evidence="13" id="KW-1185">Reference proteome</keyword>
<dbReference type="Gene3D" id="3.20.20.80">
    <property type="entry name" value="Glycosidases"/>
    <property type="match status" value="2"/>
</dbReference>
<dbReference type="CDD" id="cd06421">
    <property type="entry name" value="CESA_CelA_like"/>
    <property type="match status" value="1"/>
</dbReference>
<protein>
    <recommendedName>
        <fullName evidence="11">GH26 domain-containing protein</fullName>
    </recommendedName>
</protein>
<evidence type="ECO:0000256" key="8">
    <source>
        <dbReference type="ARBA" id="ARBA00023295"/>
    </source>
</evidence>
<feature type="active site" description="Nucleophile" evidence="9">
    <location>
        <position position="782"/>
    </location>
</feature>
<feature type="active site" description="Proton donor" evidence="9">
    <location>
        <position position="677"/>
    </location>
</feature>
<feature type="transmembrane region" description="Helical" evidence="10">
    <location>
        <begin position="16"/>
        <end position="34"/>
    </location>
</feature>
<dbReference type="Proteomes" id="UP000636004">
    <property type="component" value="Unassembled WGS sequence"/>
</dbReference>
<dbReference type="EMBL" id="BMWZ01000004">
    <property type="protein sequence ID" value="GGZ82419.1"/>
    <property type="molecule type" value="Genomic_DNA"/>
</dbReference>